<reference evidence="2" key="2">
    <citation type="submission" date="2021-02" db="EMBL/GenBank/DDBJ databases">
        <authorList>
            <person name="Kimball J.A."/>
            <person name="Haas M.W."/>
            <person name="Macchietto M."/>
            <person name="Kono T."/>
            <person name="Duquette J."/>
            <person name="Shao M."/>
        </authorList>
    </citation>
    <scope>NUCLEOTIDE SEQUENCE</scope>
    <source>
        <tissue evidence="2">Fresh leaf tissue</tissue>
    </source>
</reference>
<accession>A0A8J5TM72</accession>
<evidence type="ECO:0000256" key="1">
    <source>
        <dbReference type="SAM" id="MobiDB-lite"/>
    </source>
</evidence>
<protein>
    <submittedName>
        <fullName evidence="2">Uncharacterized protein</fullName>
    </submittedName>
</protein>
<dbReference type="EMBL" id="JAAALK010000082">
    <property type="protein sequence ID" value="KAG8083871.1"/>
    <property type="molecule type" value="Genomic_DNA"/>
</dbReference>
<evidence type="ECO:0000313" key="3">
    <source>
        <dbReference type="Proteomes" id="UP000729402"/>
    </source>
</evidence>
<organism evidence="2 3">
    <name type="scientific">Zizania palustris</name>
    <name type="common">Northern wild rice</name>
    <dbReference type="NCBI Taxonomy" id="103762"/>
    <lineage>
        <taxon>Eukaryota</taxon>
        <taxon>Viridiplantae</taxon>
        <taxon>Streptophyta</taxon>
        <taxon>Embryophyta</taxon>
        <taxon>Tracheophyta</taxon>
        <taxon>Spermatophyta</taxon>
        <taxon>Magnoliopsida</taxon>
        <taxon>Liliopsida</taxon>
        <taxon>Poales</taxon>
        <taxon>Poaceae</taxon>
        <taxon>BOP clade</taxon>
        <taxon>Oryzoideae</taxon>
        <taxon>Oryzeae</taxon>
        <taxon>Zizaniinae</taxon>
        <taxon>Zizania</taxon>
    </lineage>
</organism>
<sequence>MEGGAAWEVGIMPLGESEGSKRRGIVLLCERRRDRSTGRRAVPITRGSERNCGSGKEEAKPFEPTEPSSRNDIVKAHLSGSLSGNVSRICCSAAGQRPGVRLHPIFSPKVVPHPPSGVGAHARRHVSVTSSALLRDVARRAALEIDEQHSEFHHASRKQPTSRDFSCLELKNLISAALGQHCKVSGERERETLEKSSSSAALIWFWPSQGLGYGKSFSTESS</sequence>
<comment type="caution">
    <text evidence="2">The sequence shown here is derived from an EMBL/GenBank/DDBJ whole genome shotgun (WGS) entry which is preliminary data.</text>
</comment>
<gene>
    <name evidence="2" type="ORF">GUJ93_ZPchr0010g7334</name>
</gene>
<evidence type="ECO:0000313" key="2">
    <source>
        <dbReference type="EMBL" id="KAG8083871.1"/>
    </source>
</evidence>
<keyword evidence="3" id="KW-1185">Reference proteome</keyword>
<name>A0A8J5TM72_ZIZPA</name>
<reference evidence="2" key="1">
    <citation type="journal article" date="2021" name="bioRxiv">
        <title>Whole Genome Assembly and Annotation of Northern Wild Rice, Zizania palustris L., Supports a Whole Genome Duplication in the Zizania Genus.</title>
        <authorList>
            <person name="Haas M."/>
            <person name="Kono T."/>
            <person name="Macchietto M."/>
            <person name="Millas R."/>
            <person name="McGilp L."/>
            <person name="Shao M."/>
            <person name="Duquette J."/>
            <person name="Hirsch C.N."/>
            <person name="Kimball J."/>
        </authorList>
    </citation>
    <scope>NUCLEOTIDE SEQUENCE</scope>
    <source>
        <tissue evidence="2">Fresh leaf tissue</tissue>
    </source>
</reference>
<dbReference type="Proteomes" id="UP000729402">
    <property type="component" value="Unassembled WGS sequence"/>
</dbReference>
<proteinExistence type="predicted"/>
<dbReference type="AlphaFoldDB" id="A0A8J5TM72"/>
<feature type="region of interest" description="Disordered" evidence="1">
    <location>
        <begin position="35"/>
        <end position="70"/>
    </location>
</feature>